<evidence type="ECO:0000256" key="9">
    <source>
        <dbReference type="RuleBase" id="RU361166"/>
    </source>
</evidence>
<reference evidence="11" key="1">
    <citation type="submission" date="2020-04" db="EMBL/GenBank/DDBJ databases">
        <authorList>
            <person name="Neveu A P."/>
        </authorList>
    </citation>
    <scope>NUCLEOTIDE SEQUENCE</scope>
    <source>
        <tissue evidence="11">Whole embryo</tissue>
    </source>
</reference>
<evidence type="ECO:0000256" key="8">
    <source>
        <dbReference type="PROSITE-ProRule" id="PRU10060"/>
    </source>
</evidence>
<keyword evidence="7 8" id="KW-0624">Polysaccharide degradation</keyword>
<dbReference type="InterPro" id="IPR012341">
    <property type="entry name" value="6hp_glycosidase-like_sf"/>
</dbReference>
<evidence type="ECO:0000256" key="5">
    <source>
        <dbReference type="ARBA" id="ARBA00023277"/>
    </source>
</evidence>
<keyword evidence="3 8" id="KW-0378">Hydrolase</keyword>
<evidence type="ECO:0000259" key="10">
    <source>
        <dbReference type="Pfam" id="PF00759"/>
    </source>
</evidence>
<dbReference type="GO" id="GO:0008810">
    <property type="term" value="F:cellulase activity"/>
    <property type="evidence" value="ECO:0007669"/>
    <property type="project" value="UniProtKB-EC"/>
</dbReference>
<gene>
    <name evidence="11" type="primary">LOC100186903</name>
</gene>
<dbReference type="Gene3D" id="1.50.10.10">
    <property type="match status" value="1"/>
</dbReference>
<evidence type="ECO:0000256" key="4">
    <source>
        <dbReference type="ARBA" id="ARBA00023001"/>
    </source>
</evidence>
<feature type="active site" evidence="8">
    <location>
        <position position="575"/>
    </location>
</feature>
<sequence>MPTERATICQKLQLQNLKPRHQLTRQPLIRRLPLPLLNVNAYNFKAARMFHEGRVWFFTAQTWNTEPLDFHLRFMGTVPNADDAPTGVAYLCRGDEIPTQDITQPEFDFILSHDKAHKCPEFDPLTQCGPETVHSCLPAVSGRTRVKFISSEDETKYDYNEIIHKSILFYEAQRSGKLPAGNPIPWRGDSGLKDGCDVGHDLTGGWYDAGDNVKFGFPMAYSATVLAWGIIEFNEAYFDSGDLEAARESLKWVTDYFVKAHTSANELYVQVGNPSDDHGQWTRPEDIRKVRQSYKIDENNPGSEVAAETAAALAAASIVFRDVDQAYADDLILHARLLYKFADDFRGNYHNSVPSVRNFYKSWNGYNDELLWGAMWLYKATGEVSYLNTVENRYDQYGANSVPGEFSWDNKYAGVQILLAQSTQKSKYKNAVEAFVNSAKNIGTTPQGLTWKIQWGPNRYAANFAFISAMAAKLESESAKKSNYIAYSKKQINYLLGDNEIGKSYVIGHTSASPKRPHHRSSSCPAWSSLPAPGCSWNDYNMAGNNPHILYGALVGGPNKNGQYTDDRKDYISNEVAVDYNAGFQSTVAALQYFALNGAL</sequence>
<proteinExistence type="evidence at transcript level"/>
<dbReference type="EC" id="3.2.1.4" evidence="9"/>
<dbReference type="FunFam" id="1.50.10.10:FF:000020">
    <property type="entry name" value="Endoglucanase"/>
    <property type="match status" value="1"/>
</dbReference>
<dbReference type="InterPro" id="IPR008928">
    <property type="entry name" value="6-hairpin_glycosidase_sf"/>
</dbReference>
<keyword evidence="5 8" id="KW-0119">Carbohydrate metabolism</keyword>
<evidence type="ECO:0000256" key="7">
    <source>
        <dbReference type="ARBA" id="ARBA00023326"/>
    </source>
</evidence>
<feature type="active site" evidence="8">
    <location>
        <position position="566"/>
    </location>
</feature>
<evidence type="ECO:0000256" key="1">
    <source>
        <dbReference type="ARBA" id="ARBA00000966"/>
    </source>
</evidence>
<protein>
    <recommendedName>
        <fullName evidence="9">Endoglucanase</fullName>
        <ecNumber evidence="9">3.2.1.4</ecNumber>
    </recommendedName>
</protein>
<keyword evidence="6 8" id="KW-0326">Glycosidase</keyword>
<dbReference type="PROSITE" id="PS00698">
    <property type="entry name" value="GH9_3"/>
    <property type="match status" value="1"/>
</dbReference>
<evidence type="ECO:0000256" key="6">
    <source>
        <dbReference type="ARBA" id="ARBA00023295"/>
    </source>
</evidence>
<organism evidence="11">
    <name type="scientific">Phallusia mammillata</name>
    <dbReference type="NCBI Taxonomy" id="59560"/>
    <lineage>
        <taxon>Eukaryota</taxon>
        <taxon>Metazoa</taxon>
        <taxon>Chordata</taxon>
        <taxon>Tunicata</taxon>
        <taxon>Ascidiacea</taxon>
        <taxon>Phlebobranchia</taxon>
        <taxon>Ascidiidae</taxon>
        <taxon>Phallusia</taxon>
    </lineage>
</organism>
<dbReference type="PANTHER" id="PTHR22298">
    <property type="entry name" value="ENDO-1,4-BETA-GLUCANASE"/>
    <property type="match status" value="1"/>
</dbReference>
<dbReference type="InterPro" id="IPR001701">
    <property type="entry name" value="Glyco_hydro_9"/>
</dbReference>
<evidence type="ECO:0000313" key="11">
    <source>
        <dbReference type="EMBL" id="CAB3263035.1"/>
    </source>
</evidence>
<dbReference type="EMBL" id="LR787173">
    <property type="protein sequence ID" value="CAB3263035.1"/>
    <property type="molecule type" value="mRNA"/>
</dbReference>
<keyword evidence="4 9" id="KW-0136">Cellulose degradation</keyword>
<dbReference type="InterPro" id="IPR033126">
    <property type="entry name" value="Glyco_hydro_9_Asp/Glu_AS"/>
</dbReference>
<accession>A0A6F9DJE6</accession>
<comment type="catalytic activity">
    <reaction evidence="1 9">
        <text>Endohydrolysis of (1-&gt;4)-beta-D-glucosidic linkages in cellulose, lichenin and cereal beta-D-glucans.</text>
        <dbReference type="EC" id="3.2.1.4"/>
    </reaction>
</comment>
<evidence type="ECO:0000256" key="2">
    <source>
        <dbReference type="ARBA" id="ARBA00007072"/>
    </source>
</evidence>
<comment type="similarity">
    <text evidence="2 8 9">Belongs to the glycosyl hydrolase 9 (cellulase E) family.</text>
</comment>
<name>A0A6F9DJE6_9ASCI</name>
<dbReference type="Pfam" id="PF00759">
    <property type="entry name" value="Glyco_hydro_9"/>
    <property type="match status" value="1"/>
</dbReference>
<dbReference type="AlphaFoldDB" id="A0A6F9DJE6"/>
<evidence type="ECO:0000256" key="3">
    <source>
        <dbReference type="ARBA" id="ARBA00022801"/>
    </source>
</evidence>
<feature type="domain" description="Glycoside hydrolase family 9" evidence="10">
    <location>
        <begin position="159"/>
        <end position="586"/>
    </location>
</feature>
<dbReference type="GO" id="GO:0030245">
    <property type="term" value="P:cellulose catabolic process"/>
    <property type="evidence" value="ECO:0007669"/>
    <property type="project" value="UniProtKB-KW"/>
</dbReference>
<dbReference type="SUPFAM" id="SSF48208">
    <property type="entry name" value="Six-hairpin glycosidases"/>
    <property type="match status" value="1"/>
</dbReference>